<keyword evidence="1" id="KW-0472">Membrane</keyword>
<gene>
    <name evidence="2" type="ORF">FHS92_002360</name>
</gene>
<feature type="transmembrane region" description="Helical" evidence="1">
    <location>
        <begin position="185"/>
        <end position="207"/>
    </location>
</feature>
<comment type="caution">
    <text evidence="2">The sequence shown here is derived from an EMBL/GenBank/DDBJ whole genome shotgun (WGS) entry which is preliminary data.</text>
</comment>
<dbReference type="Pfam" id="PF06532">
    <property type="entry name" value="NrsF"/>
    <property type="match status" value="1"/>
</dbReference>
<name>A0A841J7W0_9SPHN</name>
<reference evidence="2 3" key="1">
    <citation type="submission" date="2020-08" db="EMBL/GenBank/DDBJ databases">
        <title>Genomic Encyclopedia of Type Strains, Phase IV (KMG-IV): sequencing the most valuable type-strain genomes for metagenomic binning, comparative biology and taxonomic classification.</title>
        <authorList>
            <person name="Goeker M."/>
        </authorList>
    </citation>
    <scope>NUCLEOTIDE SEQUENCE [LARGE SCALE GENOMIC DNA]</scope>
    <source>
        <strain evidence="2 3">DSM 102255</strain>
    </source>
</reference>
<feature type="transmembrane region" description="Helical" evidence="1">
    <location>
        <begin position="120"/>
        <end position="147"/>
    </location>
</feature>
<dbReference type="EMBL" id="JACIJP010000003">
    <property type="protein sequence ID" value="MBB6124615.1"/>
    <property type="molecule type" value="Genomic_DNA"/>
</dbReference>
<evidence type="ECO:0000313" key="3">
    <source>
        <dbReference type="Proteomes" id="UP000552700"/>
    </source>
</evidence>
<protein>
    <recommendedName>
        <fullName evidence="4">DUF1109 domain-containing protein</fullName>
    </recommendedName>
</protein>
<feature type="transmembrane region" description="Helical" evidence="1">
    <location>
        <begin position="26"/>
        <end position="46"/>
    </location>
</feature>
<dbReference type="AlphaFoldDB" id="A0A841J7W0"/>
<dbReference type="RefSeq" id="WP_184080832.1">
    <property type="nucleotide sequence ID" value="NZ_JACIJP010000003.1"/>
</dbReference>
<evidence type="ECO:0000256" key="1">
    <source>
        <dbReference type="SAM" id="Phobius"/>
    </source>
</evidence>
<feature type="transmembrane region" description="Helical" evidence="1">
    <location>
        <begin position="89"/>
        <end position="108"/>
    </location>
</feature>
<sequence>MDTDQLIEALAKDVAPVHRHAVGQRLVAGLAVGVLGTLLLICLWLGFNPQLDVAMRHYSFWMKWGYTLSLGVCAVVATMRLARPDGGKLGWLWVMALPVGSLAAIGIVEMSRVPPGQWLAMWLGTSWSVCSSIVFLLSLPIFGGLLWSFRRLAPTRLRAAGATAGLTAGAWAATLYCLHCPEVSAIFVLTWYTLGIGLAALLGAIIGPRLMRW</sequence>
<evidence type="ECO:0000313" key="2">
    <source>
        <dbReference type="EMBL" id="MBB6124615.1"/>
    </source>
</evidence>
<accession>A0A841J7W0</accession>
<evidence type="ECO:0008006" key="4">
    <source>
        <dbReference type="Google" id="ProtNLM"/>
    </source>
</evidence>
<keyword evidence="3" id="KW-1185">Reference proteome</keyword>
<dbReference type="Proteomes" id="UP000552700">
    <property type="component" value="Unassembled WGS sequence"/>
</dbReference>
<feature type="transmembrane region" description="Helical" evidence="1">
    <location>
        <begin position="159"/>
        <end position="179"/>
    </location>
</feature>
<keyword evidence="1" id="KW-0812">Transmembrane</keyword>
<feature type="transmembrane region" description="Helical" evidence="1">
    <location>
        <begin position="58"/>
        <end position="77"/>
    </location>
</feature>
<dbReference type="InterPro" id="IPR009495">
    <property type="entry name" value="NrsF"/>
</dbReference>
<proteinExistence type="predicted"/>
<organism evidence="2 3">
    <name type="scientific">Sphingobium subterraneum</name>
    <dbReference type="NCBI Taxonomy" id="627688"/>
    <lineage>
        <taxon>Bacteria</taxon>
        <taxon>Pseudomonadati</taxon>
        <taxon>Pseudomonadota</taxon>
        <taxon>Alphaproteobacteria</taxon>
        <taxon>Sphingomonadales</taxon>
        <taxon>Sphingomonadaceae</taxon>
        <taxon>Sphingobium</taxon>
    </lineage>
</organism>
<keyword evidence="1" id="KW-1133">Transmembrane helix</keyword>